<proteinExistence type="predicted"/>
<gene>
    <name evidence="1" type="ORF">AURANDRAFT_69172</name>
</gene>
<name>F0YRY2_AURAN</name>
<dbReference type="KEGG" id="aaf:AURANDRAFT_69172"/>
<dbReference type="Proteomes" id="UP000002729">
    <property type="component" value="Unassembled WGS sequence"/>
</dbReference>
<dbReference type="RefSeq" id="XP_009043174.1">
    <property type="nucleotide sequence ID" value="XM_009044926.1"/>
</dbReference>
<accession>F0YRY2</accession>
<reference evidence="1 2" key="1">
    <citation type="journal article" date="2011" name="Proc. Natl. Acad. Sci. U.S.A.">
        <title>Niche of harmful alga Aureococcus anophagefferens revealed through ecogenomics.</title>
        <authorList>
            <person name="Gobler C.J."/>
            <person name="Berry D.L."/>
            <person name="Dyhrman S.T."/>
            <person name="Wilhelm S.W."/>
            <person name="Salamov A."/>
            <person name="Lobanov A.V."/>
            <person name="Zhang Y."/>
            <person name="Collier J.L."/>
            <person name="Wurch L.L."/>
            <person name="Kustka A.B."/>
            <person name="Dill B.D."/>
            <person name="Shah M."/>
            <person name="VerBerkmoes N.C."/>
            <person name="Kuo A."/>
            <person name="Terry A."/>
            <person name="Pangilinan J."/>
            <person name="Lindquist E.A."/>
            <person name="Lucas S."/>
            <person name="Paulsen I.T."/>
            <person name="Hattenrath-Lehmann T.K."/>
            <person name="Talmage S.C."/>
            <person name="Walker E.A."/>
            <person name="Koch F."/>
            <person name="Burson A.M."/>
            <person name="Marcoval M.A."/>
            <person name="Tang Y.Z."/>
            <person name="Lecleir G.R."/>
            <person name="Coyne K.J."/>
            <person name="Berg G.M."/>
            <person name="Bertrand E.M."/>
            <person name="Saito M.A."/>
            <person name="Gladyshev V.N."/>
            <person name="Grigoriev I.V."/>
        </authorList>
    </citation>
    <scope>NUCLEOTIDE SEQUENCE [LARGE SCALE GENOMIC DNA]</scope>
    <source>
        <strain evidence="2">CCMP 1984</strain>
    </source>
</reference>
<dbReference type="EMBL" id="GL833785">
    <property type="protein sequence ID" value="EGB02127.1"/>
    <property type="molecule type" value="Genomic_DNA"/>
</dbReference>
<feature type="non-terminal residue" evidence="1">
    <location>
        <position position="1"/>
    </location>
</feature>
<protein>
    <submittedName>
        <fullName evidence="1">Uncharacterized protein</fullName>
    </submittedName>
</protein>
<evidence type="ECO:0000313" key="1">
    <source>
        <dbReference type="EMBL" id="EGB02127.1"/>
    </source>
</evidence>
<organism evidence="2">
    <name type="scientific">Aureococcus anophagefferens</name>
    <name type="common">Harmful bloom alga</name>
    <dbReference type="NCBI Taxonomy" id="44056"/>
    <lineage>
        <taxon>Eukaryota</taxon>
        <taxon>Sar</taxon>
        <taxon>Stramenopiles</taxon>
        <taxon>Ochrophyta</taxon>
        <taxon>Pelagophyceae</taxon>
        <taxon>Pelagomonadales</taxon>
        <taxon>Pelagomonadaceae</taxon>
        <taxon>Aureococcus</taxon>
    </lineage>
</organism>
<evidence type="ECO:0000313" key="2">
    <source>
        <dbReference type="Proteomes" id="UP000002729"/>
    </source>
</evidence>
<keyword evidence="2" id="KW-1185">Reference proteome</keyword>
<sequence length="107" mass="11769">STKSDTYRAMAQSCSSPEIQRRCNGSLAESNSVAAMTSRDQGYQIESAEPRLGISVAEVMQRLVTDEVLHAVDARHIHRLLASNDKTARDVVMQLEQAGTVTCRAQY</sequence>
<dbReference type="InParanoid" id="F0YRY2"/>
<dbReference type="GeneID" id="20227292"/>
<dbReference type="AlphaFoldDB" id="F0YRY2"/>